<proteinExistence type="predicted"/>
<dbReference type="EMBL" id="LNYU01000065">
    <property type="protein sequence ID" value="KTD57856.1"/>
    <property type="molecule type" value="Genomic_DNA"/>
</dbReference>
<protein>
    <recommendedName>
        <fullName evidence="3">RiboL-PSP-HEPN domain-containing protein</fullName>
    </recommendedName>
</protein>
<evidence type="ECO:0008006" key="3">
    <source>
        <dbReference type="Google" id="ProtNLM"/>
    </source>
</evidence>
<dbReference type="OrthoDB" id="1490886at2"/>
<reference evidence="1 2" key="1">
    <citation type="submission" date="2015-11" db="EMBL/GenBank/DDBJ databases">
        <title>Genomic analysis of 38 Legionella species identifies large and diverse effector repertoires.</title>
        <authorList>
            <person name="Burstein D."/>
            <person name="Amaro F."/>
            <person name="Zusman T."/>
            <person name="Lifshitz Z."/>
            <person name="Cohen O."/>
            <person name="Gilbert J.A."/>
            <person name="Pupko T."/>
            <person name="Shuman H.A."/>
            <person name="Segal G."/>
        </authorList>
    </citation>
    <scope>NUCLEOTIDE SEQUENCE [LARGE SCALE GENOMIC DNA]</scope>
    <source>
        <strain evidence="1 2">SC-63-C7</strain>
    </source>
</reference>
<organism evidence="1 2">
    <name type="scientific">Legionella santicrucis</name>
    <dbReference type="NCBI Taxonomy" id="45074"/>
    <lineage>
        <taxon>Bacteria</taxon>
        <taxon>Pseudomonadati</taxon>
        <taxon>Pseudomonadota</taxon>
        <taxon>Gammaproteobacteria</taxon>
        <taxon>Legionellales</taxon>
        <taxon>Legionellaceae</taxon>
        <taxon>Legionella</taxon>
    </lineage>
</organism>
<keyword evidence="2" id="KW-1185">Reference proteome</keyword>
<dbReference type="AlphaFoldDB" id="A0A0W0YLU0"/>
<comment type="caution">
    <text evidence="1">The sequence shown here is derived from an EMBL/GenBank/DDBJ whole genome shotgun (WGS) entry which is preliminary data.</text>
</comment>
<name>A0A0W0YLU0_9GAMM</name>
<dbReference type="Proteomes" id="UP000054703">
    <property type="component" value="Unassembled WGS sequence"/>
</dbReference>
<evidence type="ECO:0000313" key="1">
    <source>
        <dbReference type="EMBL" id="KTD57856.1"/>
    </source>
</evidence>
<dbReference type="RefSeq" id="WP_058514567.1">
    <property type="nucleotide sequence ID" value="NZ_CAAAIH010000102.1"/>
</dbReference>
<accession>A0A0W0YLU0</accession>
<evidence type="ECO:0000313" key="2">
    <source>
        <dbReference type="Proteomes" id="UP000054703"/>
    </source>
</evidence>
<dbReference type="STRING" id="45074.Lsan_2485"/>
<sequence>MQIDEYMGYEYNPKTFIDELIFYDQIHDEYFKSIEELIEREGSNFTSEMHLPDNWKSNPESEPIEITRYRQFFDFESGEIDFFKKKFPSLLRGASIITVYSIFEYNLKIISDEFFRLAKLNLSFNDLQGHNALERFQRVFRILNNSLSYDNKRYELNAKIFCNQNCRDIKQIQKIRNCFAHSNGILGNEKTQDMKNTIASIQNNSASYFKIKDNLILIENGAIHFISQLMRNFIKEILK</sequence>
<gene>
    <name evidence="1" type="ORF">Lsan_2485</name>
</gene>
<dbReference type="PATRIC" id="fig|45074.5.peg.2669"/>